<dbReference type="Pfam" id="PF01337">
    <property type="entry name" value="Barstar"/>
    <property type="match status" value="1"/>
</dbReference>
<accession>A0A3E0I923</accession>
<sequence length="160" mass="17901">MTDAAVWTVDEPWLHVLPATADIPVRQAFPAAGTSAVVVLDANRMANTELLFEQFDRGLRFPEYFGWNWDALLDCLRDLSWFPADGYLIVITNADRLLADEPAEREVLFRVLRHAARNWARPVGSAGVPFNVLLTGRTELIELGADRATCDDSRHEPGQP</sequence>
<dbReference type="CDD" id="cd05141">
    <property type="entry name" value="Barstar_evA4336-like"/>
    <property type="match status" value="1"/>
</dbReference>
<evidence type="ECO:0000256" key="1">
    <source>
        <dbReference type="ARBA" id="ARBA00006845"/>
    </source>
</evidence>
<dbReference type="InterPro" id="IPR035905">
    <property type="entry name" value="Barstar-like_sf"/>
</dbReference>
<dbReference type="InterPro" id="IPR000468">
    <property type="entry name" value="Barstar"/>
</dbReference>
<name>A0A3E0I923_9PSEU</name>
<protein>
    <submittedName>
        <fullName evidence="3">Barstar (Barnase inhibitor)</fullName>
    </submittedName>
</protein>
<comment type="caution">
    <text evidence="3">The sequence shown here is derived from an EMBL/GenBank/DDBJ whole genome shotgun (WGS) entry which is preliminary data.</text>
</comment>
<dbReference type="Gene3D" id="3.30.370.10">
    <property type="entry name" value="Barstar-like"/>
    <property type="match status" value="1"/>
</dbReference>
<evidence type="ECO:0000259" key="2">
    <source>
        <dbReference type="Pfam" id="PF01337"/>
    </source>
</evidence>
<dbReference type="EMBL" id="QUNO01000001">
    <property type="protein sequence ID" value="REH55111.1"/>
    <property type="molecule type" value="Genomic_DNA"/>
</dbReference>
<reference evidence="3 4" key="1">
    <citation type="submission" date="2018-08" db="EMBL/GenBank/DDBJ databases">
        <title>Genomic Encyclopedia of Archaeal and Bacterial Type Strains, Phase II (KMG-II): from individual species to whole genera.</title>
        <authorList>
            <person name="Goeker M."/>
        </authorList>
    </citation>
    <scope>NUCLEOTIDE SEQUENCE [LARGE SCALE GENOMIC DNA]</scope>
    <source>
        <strain evidence="3 4">DSM 45791</strain>
    </source>
</reference>
<keyword evidence="4" id="KW-1185">Reference proteome</keyword>
<feature type="domain" description="Barstar (barnase inhibitor)" evidence="2">
    <location>
        <begin position="37"/>
        <end position="134"/>
    </location>
</feature>
<organism evidence="3 4">
    <name type="scientific">Kutzneria buriramensis</name>
    <dbReference type="NCBI Taxonomy" id="1045776"/>
    <lineage>
        <taxon>Bacteria</taxon>
        <taxon>Bacillati</taxon>
        <taxon>Actinomycetota</taxon>
        <taxon>Actinomycetes</taxon>
        <taxon>Pseudonocardiales</taxon>
        <taxon>Pseudonocardiaceae</taxon>
        <taxon>Kutzneria</taxon>
    </lineage>
</organism>
<evidence type="ECO:0000313" key="4">
    <source>
        <dbReference type="Proteomes" id="UP000256269"/>
    </source>
</evidence>
<dbReference type="AlphaFoldDB" id="A0A3E0I923"/>
<comment type="similarity">
    <text evidence="1">Belongs to the barstar family.</text>
</comment>
<dbReference type="Proteomes" id="UP000256269">
    <property type="component" value="Unassembled WGS sequence"/>
</dbReference>
<dbReference type="SUPFAM" id="SSF52038">
    <property type="entry name" value="Barstar-related"/>
    <property type="match status" value="1"/>
</dbReference>
<evidence type="ECO:0000313" key="3">
    <source>
        <dbReference type="EMBL" id="REH55111.1"/>
    </source>
</evidence>
<dbReference type="RefSeq" id="WP_211352833.1">
    <property type="nucleotide sequence ID" value="NZ_CP144375.1"/>
</dbReference>
<gene>
    <name evidence="3" type="ORF">BCF44_101127</name>
</gene>
<proteinExistence type="inferred from homology"/>